<feature type="disulfide bond" evidence="2">
    <location>
        <begin position="161"/>
        <end position="173"/>
    </location>
</feature>
<evidence type="ECO:0000313" key="5">
    <source>
        <dbReference type="Proteomes" id="UP000507470"/>
    </source>
</evidence>
<name>A0A6J8D9T2_MYTCO</name>
<dbReference type="PANTHER" id="PTHR23282:SF146">
    <property type="entry name" value="RT07201P-RELATED"/>
    <property type="match status" value="1"/>
</dbReference>
<protein>
    <submittedName>
        <fullName evidence="4">ALK</fullName>
        <ecNumber evidence="4">2.7.10.1</ecNumber>
    </submittedName>
</protein>
<feature type="domain" description="MAM" evidence="3">
    <location>
        <begin position="204"/>
        <end position="381"/>
    </location>
</feature>
<accession>A0A6J8D9T2</accession>
<dbReference type="SMART" id="SM00137">
    <property type="entry name" value="MAM"/>
    <property type="match status" value="1"/>
</dbReference>
<dbReference type="Gene3D" id="4.10.400.10">
    <property type="entry name" value="Low-density Lipoprotein Receptor"/>
    <property type="match status" value="1"/>
</dbReference>
<proteinExistence type="predicted"/>
<dbReference type="AlphaFoldDB" id="A0A6J8D9T2"/>
<dbReference type="InterPro" id="IPR013320">
    <property type="entry name" value="ConA-like_dom_sf"/>
</dbReference>
<comment type="caution">
    <text evidence="2">Lacks conserved residue(s) required for the propagation of feature annotation.</text>
</comment>
<dbReference type="SUPFAM" id="SSF57424">
    <property type="entry name" value="LDL receptor-like module"/>
    <property type="match status" value="1"/>
</dbReference>
<sequence>MIIVGLGFLGYSRSKVGLRPKDELCIKGLLFESMHDNPNSPLHKFKLLKGRNGGFCDRLTSSSYNASNARNSSYKIELELSGRNGNLSIGIYYPSSRQYQEKVSNTNISVYWRQIEEYFEPAYEIFQLVLHACVKNNVSYIGLDNIDLLQLSKDGNYTKSCSVQQFSCGDNSCISIDQICDFRHNCLNGQDESNVTCGSLPIGAYCNFDSPDWCGWHNVQSGDLIKDDLDWKWHTGSTPTQDTGPTEDHTTGNGHYVYMHSSDGKLLELAVLESPIFDAPNENPGQTCQVRIHYYMFGRYVSHLVLKLVPLNDDDLQPCEEKNRVILFDKWKDQGPKWLFAAVDIKNVTKRFKLHFIGKTGFNKQSDIALDDVSLSPSCFGKSADLALDDVSLSPSCFGKSADLALDDVSLSPSCFGKSADLALDDVSLSPSCFALHVLVSQDDLALDDVSLSPSCFGKSADLALDDVSLSPSCFGKSDDLALDDVSLSPSCFGKSDDLALDDVSLDDVLALHVLSDDLALDDVSLSPSCFGKSDDLALDDVSLSPSCFGKSADLALDDVSLSPSCFADLALDDVSLSPSCFGKSADLALDDVSLSPSCFGKSADLALDDVSLSPSCFADLALDDVSLSPSCFGKSADLALDDVSLLVLVHVLDGKSADLALDDVSLSPSCFGKSADLALDDVSLSPSCFGKSADLALDDVSG</sequence>
<gene>
    <name evidence="4" type="ORF">MCOR_39141</name>
</gene>
<organism evidence="4 5">
    <name type="scientific">Mytilus coruscus</name>
    <name type="common">Sea mussel</name>
    <dbReference type="NCBI Taxonomy" id="42192"/>
    <lineage>
        <taxon>Eukaryota</taxon>
        <taxon>Metazoa</taxon>
        <taxon>Spiralia</taxon>
        <taxon>Lophotrochozoa</taxon>
        <taxon>Mollusca</taxon>
        <taxon>Bivalvia</taxon>
        <taxon>Autobranchia</taxon>
        <taxon>Pteriomorphia</taxon>
        <taxon>Mytilida</taxon>
        <taxon>Mytiloidea</taxon>
        <taxon>Mytilidae</taxon>
        <taxon>Mytilinae</taxon>
        <taxon>Mytilus</taxon>
    </lineage>
</organism>
<dbReference type="InterPro" id="IPR000998">
    <property type="entry name" value="MAM_dom"/>
</dbReference>
<dbReference type="EMBL" id="CACVKT020007119">
    <property type="protein sequence ID" value="CAC5405448.1"/>
    <property type="molecule type" value="Genomic_DNA"/>
</dbReference>
<evidence type="ECO:0000256" key="2">
    <source>
        <dbReference type="PROSITE-ProRule" id="PRU00124"/>
    </source>
</evidence>
<feature type="disulfide bond" evidence="2">
    <location>
        <begin position="168"/>
        <end position="186"/>
    </location>
</feature>
<dbReference type="InterPro" id="IPR002172">
    <property type="entry name" value="LDrepeatLR_classA_rpt"/>
</dbReference>
<keyword evidence="4" id="KW-0808">Transferase</keyword>
<dbReference type="Gene3D" id="2.60.120.200">
    <property type="match status" value="1"/>
</dbReference>
<dbReference type="InterPro" id="IPR051560">
    <property type="entry name" value="MAM_domain-containing"/>
</dbReference>
<dbReference type="PANTHER" id="PTHR23282">
    <property type="entry name" value="APICAL ENDOSOMAL GLYCOPROTEIN PRECURSOR"/>
    <property type="match status" value="1"/>
</dbReference>
<dbReference type="GO" id="GO:0004714">
    <property type="term" value="F:transmembrane receptor protein tyrosine kinase activity"/>
    <property type="evidence" value="ECO:0007669"/>
    <property type="project" value="UniProtKB-EC"/>
</dbReference>
<dbReference type="EC" id="2.7.10.1" evidence="4"/>
<dbReference type="CDD" id="cd00112">
    <property type="entry name" value="LDLa"/>
    <property type="match status" value="1"/>
</dbReference>
<dbReference type="GO" id="GO:0016020">
    <property type="term" value="C:membrane"/>
    <property type="evidence" value="ECO:0007669"/>
    <property type="project" value="InterPro"/>
</dbReference>
<evidence type="ECO:0000256" key="1">
    <source>
        <dbReference type="ARBA" id="ARBA00023157"/>
    </source>
</evidence>
<dbReference type="Pfam" id="PF00629">
    <property type="entry name" value="MAM"/>
    <property type="match status" value="1"/>
</dbReference>
<keyword evidence="1 2" id="KW-1015">Disulfide bond</keyword>
<dbReference type="SMART" id="SM00192">
    <property type="entry name" value="LDLa"/>
    <property type="match status" value="1"/>
</dbReference>
<dbReference type="SUPFAM" id="SSF49899">
    <property type="entry name" value="Concanavalin A-like lectins/glucanases"/>
    <property type="match status" value="1"/>
</dbReference>
<evidence type="ECO:0000313" key="4">
    <source>
        <dbReference type="EMBL" id="CAC5405448.1"/>
    </source>
</evidence>
<keyword evidence="5" id="KW-1185">Reference proteome</keyword>
<dbReference type="Proteomes" id="UP000507470">
    <property type="component" value="Unassembled WGS sequence"/>
</dbReference>
<evidence type="ECO:0000259" key="3">
    <source>
        <dbReference type="PROSITE" id="PS50060"/>
    </source>
</evidence>
<dbReference type="PROSITE" id="PS50068">
    <property type="entry name" value="LDLRA_2"/>
    <property type="match status" value="1"/>
</dbReference>
<dbReference type="CDD" id="cd06263">
    <property type="entry name" value="MAM"/>
    <property type="match status" value="1"/>
</dbReference>
<dbReference type="PROSITE" id="PS50060">
    <property type="entry name" value="MAM_2"/>
    <property type="match status" value="1"/>
</dbReference>
<dbReference type="InterPro" id="IPR036055">
    <property type="entry name" value="LDL_receptor-like_sf"/>
</dbReference>
<reference evidence="4 5" key="1">
    <citation type="submission" date="2020-06" db="EMBL/GenBank/DDBJ databases">
        <authorList>
            <person name="Li R."/>
            <person name="Bekaert M."/>
        </authorList>
    </citation>
    <scope>NUCLEOTIDE SEQUENCE [LARGE SCALE GENOMIC DNA]</scope>
    <source>
        <strain evidence="5">wild</strain>
    </source>
</reference>
<dbReference type="OrthoDB" id="6147721at2759"/>